<gene>
    <name evidence="1" type="ordered locus">AMED_0378</name>
</gene>
<dbReference type="AlphaFoldDB" id="A0A0H3CVX5"/>
<proteinExistence type="predicted"/>
<dbReference type="Proteomes" id="UP000000328">
    <property type="component" value="Chromosome"/>
</dbReference>
<sequence>MHGNLRGALSITSASVFAFDPVAYQQLTAASPPGSAGTLAVDACSLDHEHQLTPSVAYFAD</sequence>
<dbReference type="HOGENOM" id="CLU_2912245_0_0_11"/>
<dbReference type="RefSeq" id="WP_013222315.1">
    <property type="nucleotide sequence ID" value="NC_014318.1"/>
</dbReference>
<protein>
    <submittedName>
        <fullName evidence="1">Uncharacterized protein</fullName>
    </submittedName>
</protein>
<name>A0A0H3CVX5_AMYMU</name>
<dbReference type="PATRIC" id="fig|749927.5.peg.390"/>
<dbReference type="EMBL" id="CP002000">
    <property type="protein sequence ID" value="ADJ42200.1"/>
    <property type="molecule type" value="Genomic_DNA"/>
</dbReference>
<accession>A0A0H3CVX5</accession>
<reference evidence="1 2" key="1">
    <citation type="journal article" date="2010" name="Cell Res.">
        <title>Complete genome sequence of the rifamycin SV-producing Amycolatopsis mediterranei U32 revealed its genetic characteristics in phylogeny and metabolism.</title>
        <authorList>
            <person name="Zhao W."/>
            <person name="Zhong Y."/>
            <person name="Yuan H."/>
            <person name="Wang J."/>
            <person name="Zheng H."/>
            <person name="Wang Y."/>
            <person name="Cen X."/>
            <person name="Xu F."/>
            <person name="Bai J."/>
            <person name="Han X."/>
            <person name="Lu G."/>
            <person name="Zhu Y."/>
            <person name="Shao Z."/>
            <person name="Yan H."/>
            <person name="Li C."/>
            <person name="Peng N."/>
            <person name="Zhang Z."/>
            <person name="Zhang Y."/>
            <person name="Lin W."/>
            <person name="Fan Y."/>
            <person name="Qin Z."/>
            <person name="Hu Y."/>
            <person name="Zhu B."/>
            <person name="Wang S."/>
            <person name="Ding X."/>
            <person name="Zhao G.P."/>
        </authorList>
    </citation>
    <scope>NUCLEOTIDE SEQUENCE [LARGE SCALE GENOMIC DNA]</scope>
    <source>
        <strain evidence="2">U-32</strain>
    </source>
</reference>
<dbReference type="GeneID" id="92868178"/>
<organism evidence="1 2">
    <name type="scientific">Amycolatopsis mediterranei (strain U-32)</name>
    <dbReference type="NCBI Taxonomy" id="749927"/>
    <lineage>
        <taxon>Bacteria</taxon>
        <taxon>Bacillati</taxon>
        <taxon>Actinomycetota</taxon>
        <taxon>Actinomycetes</taxon>
        <taxon>Pseudonocardiales</taxon>
        <taxon>Pseudonocardiaceae</taxon>
        <taxon>Amycolatopsis</taxon>
    </lineage>
</organism>
<dbReference type="KEGG" id="amd:AMED_0378"/>
<evidence type="ECO:0000313" key="1">
    <source>
        <dbReference type="EMBL" id="ADJ42200.1"/>
    </source>
</evidence>
<evidence type="ECO:0000313" key="2">
    <source>
        <dbReference type="Proteomes" id="UP000000328"/>
    </source>
</evidence>